<comment type="caution">
    <text evidence="8">The sequence shown here is derived from an EMBL/GenBank/DDBJ whole genome shotgun (WGS) entry which is preliminary data.</text>
</comment>
<evidence type="ECO:0000256" key="4">
    <source>
        <dbReference type="ARBA" id="ARBA00022643"/>
    </source>
</evidence>
<dbReference type="PIRSF" id="PIRSF006091">
    <property type="entry name" value="E_trnsport_RnfG"/>
    <property type="match status" value="1"/>
</dbReference>
<keyword evidence="2 6" id="KW-0597">Phosphoprotein</keyword>
<keyword evidence="6" id="KW-1278">Translocase</keyword>
<keyword evidence="6" id="KW-1133">Transmembrane helix</keyword>
<evidence type="ECO:0000313" key="9">
    <source>
        <dbReference type="Proteomes" id="UP000824101"/>
    </source>
</evidence>
<dbReference type="Proteomes" id="UP000824101">
    <property type="component" value="Unassembled WGS sequence"/>
</dbReference>
<evidence type="ECO:0000256" key="3">
    <source>
        <dbReference type="ARBA" id="ARBA00022630"/>
    </source>
</evidence>
<keyword evidence="6" id="KW-1003">Cell membrane</keyword>
<dbReference type="EC" id="7.-.-.-" evidence="6"/>
<name>A0A9D2K6V3_9FIRM</name>
<gene>
    <name evidence="6" type="primary">rnfG</name>
    <name evidence="8" type="ORF">IAA17_10015</name>
</gene>
<sequence length="205" mass="20911">MNMKGIVKDAMMLFLITLIAGALLGAVHEVTLEPIAKAQQEAANATYREVFPEAANFVATDELTAAVADTAEEISAQGFGSVTVDGAMEAQDGSGNLLGYLITATSKEGYGGDVQISVGISADGTLTGIGFLSLNETAGLGMNADTPGFKDQFVGKPTADTFEVTKTEATADNQVQAISGATITSSAVTGALNAAAYFVNNCIAQ</sequence>
<evidence type="ECO:0000259" key="7">
    <source>
        <dbReference type="SMART" id="SM00900"/>
    </source>
</evidence>
<keyword evidence="4 6" id="KW-0288">FMN</keyword>
<dbReference type="EMBL" id="DXBC01000160">
    <property type="protein sequence ID" value="HIZ80107.1"/>
    <property type="molecule type" value="Genomic_DNA"/>
</dbReference>
<keyword evidence="1 6" id="KW-0813">Transport</keyword>
<dbReference type="HAMAP" id="MF_00479">
    <property type="entry name" value="RsxG_RnfG"/>
    <property type="match status" value="1"/>
</dbReference>
<evidence type="ECO:0000313" key="8">
    <source>
        <dbReference type="EMBL" id="HIZ80107.1"/>
    </source>
</evidence>
<evidence type="ECO:0000256" key="2">
    <source>
        <dbReference type="ARBA" id="ARBA00022553"/>
    </source>
</evidence>
<keyword evidence="5 6" id="KW-0249">Electron transport</keyword>
<evidence type="ECO:0000256" key="1">
    <source>
        <dbReference type="ARBA" id="ARBA00022448"/>
    </source>
</evidence>
<dbReference type="GO" id="GO:0005886">
    <property type="term" value="C:plasma membrane"/>
    <property type="evidence" value="ECO:0007669"/>
    <property type="project" value="UniProtKB-SubCell"/>
</dbReference>
<comment type="subcellular location">
    <subcellularLocation>
        <location evidence="6">Cell membrane</location>
        <topology evidence="6">Single-pass membrane protein</topology>
    </subcellularLocation>
</comment>
<dbReference type="InterPro" id="IPR010209">
    <property type="entry name" value="Ion_transpt_RnfG/RsxG"/>
</dbReference>
<keyword evidence="6" id="KW-0472">Membrane</keyword>
<dbReference type="GO" id="GO:0009055">
    <property type="term" value="F:electron transfer activity"/>
    <property type="evidence" value="ECO:0007669"/>
    <property type="project" value="InterPro"/>
</dbReference>
<evidence type="ECO:0000256" key="5">
    <source>
        <dbReference type="ARBA" id="ARBA00022982"/>
    </source>
</evidence>
<dbReference type="InterPro" id="IPR007329">
    <property type="entry name" value="FMN-bd"/>
</dbReference>
<dbReference type="AlphaFoldDB" id="A0A9D2K6V3"/>
<keyword evidence="3 6" id="KW-0285">Flavoprotein</keyword>
<dbReference type="GO" id="GO:0010181">
    <property type="term" value="F:FMN binding"/>
    <property type="evidence" value="ECO:0007669"/>
    <property type="project" value="InterPro"/>
</dbReference>
<organism evidence="8 9">
    <name type="scientific">Candidatus Lachnoclostridium stercorigallinarum</name>
    <dbReference type="NCBI Taxonomy" id="2838634"/>
    <lineage>
        <taxon>Bacteria</taxon>
        <taxon>Bacillati</taxon>
        <taxon>Bacillota</taxon>
        <taxon>Clostridia</taxon>
        <taxon>Lachnospirales</taxon>
        <taxon>Lachnospiraceae</taxon>
    </lineage>
</organism>
<reference evidence="8" key="2">
    <citation type="submission" date="2021-04" db="EMBL/GenBank/DDBJ databases">
        <authorList>
            <person name="Gilroy R."/>
        </authorList>
    </citation>
    <scope>NUCLEOTIDE SEQUENCE</scope>
    <source>
        <strain evidence="8">ChiBcec1-1093</strain>
    </source>
</reference>
<comment type="function">
    <text evidence="6">Part of a membrane-bound complex that couples electron transfer with translocation of ions across the membrane.</text>
</comment>
<evidence type="ECO:0000256" key="6">
    <source>
        <dbReference type="HAMAP-Rule" id="MF_00479"/>
    </source>
</evidence>
<dbReference type="Pfam" id="PF04205">
    <property type="entry name" value="FMN_bind"/>
    <property type="match status" value="1"/>
</dbReference>
<dbReference type="GO" id="GO:0022900">
    <property type="term" value="P:electron transport chain"/>
    <property type="evidence" value="ECO:0007669"/>
    <property type="project" value="UniProtKB-UniRule"/>
</dbReference>
<comment type="cofactor">
    <cofactor evidence="6">
        <name>FMN</name>
        <dbReference type="ChEBI" id="CHEBI:58210"/>
    </cofactor>
</comment>
<comment type="similarity">
    <text evidence="6">Belongs to the RnfG family.</text>
</comment>
<protein>
    <recommendedName>
        <fullName evidence="6">Ion-translocating oxidoreductase complex subunit G</fullName>
        <ecNumber evidence="6">7.-.-.-</ecNumber>
    </recommendedName>
    <alternativeName>
        <fullName evidence="6">Rnf electron transport complex subunit G</fullName>
    </alternativeName>
</protein>
<dbReference type="PANTHER" id="PTHR36118">
    <property type="entry name" value="ION-TRANSLOCATING OXIDOREDUCTASE COMPLEX SUBUNIT G"/>
    <property type="match status" value="1"/>
</dbReference>
<reference evidence="8" key="1">
    <citation type="journal article" date="2021" name="PeerJ">
        <title>Extensive microbial diversity within the chicken gut microbiome revealed by metagenomics and culture.</title>
        <authorList>
            <person name="Gilroy R."/>
            <person name="Ravi A."/>
            <person name="Getino M."/>
            <person name="Pursley I."/>
            <person name="Horton D.L."/>
            <person name="Alikhan N.F."/>
            <person name="Baker D."/>
            <person name="Gharbi K."/>
            <person name="Hall N."/>
            <person name="Watson M."/>
            <person name="Adriaenssens E.M."/>
            <person name="Foster-Nyarko E."/>
            <person name="Jarju S."/>
            <person name="Secka A."/>
            <person name="Antonio M."/>
            <person name="Oren A."/>
            <person name="Chaudhuri R.R."/>
            <person name="La Ragione R."/>
            <person name="Hildebrand F."/>
            <person name="Pallen M.J."/>
        </authorList>
    </citation>
    <scope>NUCLEOTIDE SEQUENCE</scope>
    <source>
        <strain evidence="8">ChiBcec1-1093</strain>
    </source>
</reference>
<dbReference type="SMART" id="SM00900">
    <property type="entry name" value="FMN_bind"/>
    <property type="match status" value="1"/>
</dbReference>
<keyword evidence="6" id="KW-0812">Transmembrane</keyword>
<proteinExistence type="inferred from homology"/>
<feature type="modified residue" description="FMN phosphoryl threonine" evidence="6">
    <location>
        <position position="182"/>
    </location>
</feature>
<accession>A0A9D2K6V3</accession>
<feature type="domain" description="FMN-binding" evidence="7">
    <location>
        <begin position="109"/>
        <end position="199"/>
    </location>
</feature>
<dbReference type="PANTHER" id="PTHR36118:SF1">
    <property type="entry name" value="ION-TRANSLOCATING OXIDOREDUCTASE COMPLEX SUBUNIT G"/>
    <property type="match status" value="1"/>
</dbReference>
<comment type="subunit">
    <text evidence="6">The complex is composed of six subunits: RnfA, RnfB, RnfC, RnfD, RnfE and RnfG.</text>
</comment>